<sequence>MKYYRSKLFKTYVTSRDVLDYLLNLDEKLYKVYMLVQELREALKQYDWLRFTLCQVEKKNVSAGVWRDVRFYKKHGSIIRSTINYPQFNNKVKFIK</sequence>
<gene>
    <name evidence="1" type="ORF">NXS11_02985</name>
</gene>
<dbReference type="EMBL" id="JANUXY010000002">
    <property type="protein sequence ID" value="MCS4485854.1"/>
    <property type="molecule type" value="Genomic_DNA"/>
</dbReference>
<protein>
    <submittedName>
        <fullName evidence="1">Uncharacterized protein</fullName>
    </submittedName>
</protein>
<accession>A0ABT2F076</accession>
<evidence type="ECO:0000313" key="1">
    <source>
        <dbReference type="EMBL" id="MCS4485854.1"/>
    </source>
</evidence>
<keyword evidence="2" id="KW-1185">Reference proteome</keyword>
<evidence type="ECO:0000313" key="2">
    <source>
        <dbReference type="Proteomes" id="UP001205609"/>
    </source>
</evidence>
<proteinExistence type="predicted"/>
<organism evidence="1 2">
    <name type="scientific">Staphylococcus americanisciuri</name>
    <dbReference type="NCBI Taxonomy" id="2973940"/>
    <lineage>
        <taxon>Bacteria</taxon>
        <taxon>Bacillati</taxon>
        <taxon>Bacillota</taxon>
        <taxon>Bacilli</taxon>
        <taxon>Bacillales</taxon>
        <taxon>Staphylococcaceae</taxon>
        <taxon>Staphylococcus</taxon>
    </lineage>
</organism>
<dbReference type="RefSeq" id="WP_259198524.1">
    <property type="nucleotide sequence ID" value="NZ_JANUXY010000002.1"/>
</dbReference>
<comment type="caution">
    <text evidence="1">The sequence shown here is derived from an EMBL/GenBank/DDBJ whole genome shotgun (WGS) entry which is preliminary data.</text>
</comment>
<name>A0ABT2F076_9STAP</name>
<dbReference type="Proteomes" id="UP001205609">
    <property type="component" value="Unassembled WGS sequence"/>
</dbReference>
<reference evidence="1 2" key="1">
    <citation type="journal article" date="2023" name="Int. J. Syst. Evol. Microbiol.">
        <title>Streptococcus sciuri sp. nov., Staphylococcus marylandisciuri sp. nov. and Staphylococcus americanisciuri sp. nov., isolated from faeces of eastern grey squirrel (Sciurus carolinensis).</title>
        <authorList>
            <person name="Volokhov D.V."/>
            <person name="Zagorodnyaya T.A."/>
            <person name="Furtak V.A."/>
            <person name="Nattanmai G."/>
            <person name="Randall L."/>
            <person name="Jose S."/>
            <person name="Gao Y."/>
            <person name="Eisenberg T."/>
            <person name="Delmonte P."/>
            <person name="Blom J."/>
            <person name="Mitchell K.K."/>
        </authorList>
    </citation>
    <scope>NUCLEOTIDE SEQUENCE [LARGE SCALE GENOMIC DNA]</scope>
    <source>
        <strain evidence="1 2">GRT3</strain>
    </source>
</reference>